<dbReference type="AlphaFoldDB" id="A0A9W6QUG6"/>
<protein>
    <submittedName>
        <fullName evidence="3">Uncharacterized protein</fullName>
    </submittedName>
</protein>
<evidence type="ECO:0000256" key="2">
    <source>
        <dbReference type="SAM" id="Phobius"/>
    </source>
</evidence>
<reference evidence="3" key="1">
    <citation type="submission" date="2023-03" db="EMBL/GenBank/DDBJ databases">
        <title>Amycolatopsis taiwanensis NBRC 103393.</title>
        <authorList>
            <person name="Ichikawa N."/>
            <person name="Sato H."/>
            <person name="Tonouchi N."/>
        </authorList>
    </citation>
    <scope>NUCLEOTIDE SEQUENCE</scope>
    <source>
        <strain evidence="3">NBRC 103393</strain>
    </source>
</reference>
<sequence>MAMPERLPSTPTGAGEPSRGGGTGIPAAVLALLGGLFHLVGVAGGAVLMAGDGDLGRALLTFLLHLVVAGLLITGGVGLVLAKPFGRRATIAGCVAAILLYLAVVVLGGSGVFFLGLTDGTLPLGYTVILCVPAVTTLVLACAPPTRRWVRSGWS</sequence>
<keyword evidence="2" id="KW-0472">Membrane</keyword>
<name>A0A9W6QUG6_9PSEU</name>
<proteinExistence type="predicted"/>
<feature type="transmembrane region" description="Helical" evidence="2">
    <location>
        <begin position="94"/>
        <end position="117"/>
    </location>
</feature>
<evidence type="ECO:0000256" key="1">
    <source>
        <dbReference type="SAM" id="MobiDB-lite"/>
    </source>
</evidence>
<feature type="transmembrane region" description="Helical" evidence="2">
    <location>
        <begin position="123"/>
        <end position="143"/>
    </location>
</feature>
<dbReference type="RefSeq" id="WP_285486036.1">
    <property type="nucleotide sequence ID" value="NZ_BSTI01000002.1"/>
</dbReference>
<gene>
    <name evidence="3" type="ORF">Atai01_10180</name>
</gene>
<keyword evidence="4" id="KW-1185">Reference proteome</keyword>
<organism evidence="3 4">
    <name type="scientific">Amycolatopsis taiwanensis</name>
    <dbReference type="NCBI Taxonomy" id="342230"/>
    <lineage>
        <taxon>Bacteria</taxon>
        <taxon>Bacillati</taxon>
        <taxon>Actinomycetota</taxon>
        <taxon>Actinomycetes</taxon>
        <taxon>Pseudonocardiales</taxon>
        <taxon>Pseudonocardiaceae</taxon>
        <taxon>Amycolatopsis</taxon>
    </lineage>
</organism>
<evidence type="ECO:0000313" key="4">
    <source>
        <dbReference type="Proteomes" id="UP001165136"/>
    </source>
</evidence>
<keyword evidence="2" id="KW-0812">Transmembrane</keyword>
<feature type="region of interest" description="Disordered" evidence="1">
    <location>
        <begin position="1"/>
        <end position="20"/>
    </location>
</feature>
<dbReference type="Proteomes" id="UP001165136">
    <property type="component" value="Unassembled WGS sequence"/>
</dbReference>
<feature type="transmembrane region" description="Helical" evidence="2">
    <location>
        <begin position="27"/>
        <end position="50"/>
    </location>
</feature>
<keyword evidence="2" id="KW-1133">Transmembrane helix</keyword>
<evidence type="ECO:0000313" key="3">
    <source>
        <dbReference type="EMBL" id="GLY64399.1"/>
    </source>
</evidence>
<dbReference type="EMBL" id="BSTI01000002">
    <property type="protein sequence ID" value="GLY64399.1"/>
    <property type="molecule type" value="Genomic_DNA"/>
</dbReference>
<feature type="transmembrane region" description="Helical" evidence="2">
    <location>
        <begin position="62"/>
        <end position="82"/>
    </location>
</feature>
<accession>A0A9W6QUG6</accession>
<comment type="caution">
    <text evidence="3">The sequence shown here is derived from an EMBL/GenBank/DDBJ whole genome shotgun (WGS) entry which is preliminary data.</text>
</comment>